<accession>A0A5B6TKD9</accession>
<name>A0A5B6TKD9_9BACT</name>
<dbReference type="RefSeq" id="WP_149092593.1">
    <property type="nucleotide sequence ID" value="NZ_VKKY01000003.1"/>
</dbReference>
<organism evidence="1 2">
    <name type="scientific">Rufibacter hautae</name>
    <dbReference type="NCBI Taxonomy" id="2595005"/>
    <lineage>
        <taxon>Bacteria</taxon>
        <taxon>Pseudomonadati</taxon>
        <taxon>Bacteroidota</taxon>
        <taxon>Cytophagia</taxon>
        <taxon>Cytophagales</taxon>
        <taxon>Hymenobacteraceae</taxon>
        <taxon>Rufibacter</taxon>
    </lineage>
</organism>
<evidence type="ECO:0000313" key="1">
    <source>
        <dbReference type="EMBL" id="KAA3436652.1"/>
    </source>
</evidence>
<dbReference type="EMBL" id="VKKY01000003">
    <property type="protein sequence ID" value="KAA3436652.1"/>
    <property type="molecule type" value="Genomic_DNA"/>
</dbReference>
<protein>
    <recommendedName>
        <fullName evidence="3">Response regulator</fullName>
    </recommendedName>
</protein>
<gene>
    <name evidence="1" type="ORF">FOA19_19920</name>
</gene>
<comment type="caution">
    <text evidence="1">The sequence shown here is derived from an EMBL/GenBank/DDBJ whole genome shotgun (WGS) entry which is preliminary data.</text>
</comment>
<dbReference type="AlphaFoldDB" id="A0A5B6TKD9"/>
<evidence type="ECO:0000313" key="2">
    <source>
        <dbReference type="Proteomes" id="UP000324133"/>
    </source>
</evidence>
<dbReference type="Proteomes" id="UP000324133">
    <property type="component" value="Unassembled WGS sequence"/>
</dbReference>
<reference evidence="1 2" key="1">
    <citation type="submission" date="2019-07" db="EMBL/GenBank/DDBJ databases">
        <title>Rufibacter sp. nov., isolated from lake sediment.</title>
        <authorList>
            <person name="Qu J.-H."/>
        </authorList>
    </citation>
    <scope>NUCLEOTIDE SEQUENCE [LARGE SCALE GENOMIC DNA]</scope>
    <source>
        <strain evidence="1 2">NBS58-1</strain>
    </source>
</reference>
<evidence type="ECO:0008006" key="3">
    <source>
        <dbReference type="Google" id="ProtNLM"/>
    </source>
</evidence>
<proteinExistence type="predicted"/>
<keyword evidence="2" id="KW-1185">Reference proteome</keyword>
<sequence>MNTSYRLLLLEDDQTLAGALVQALNKQNLYAQRVEVQALSYEVFETQFGIGRNSTREIIVLGGKAALGYEPDTRLLKSLTAHLDRTHLFVLTSSIDGQKILDYWQPGVIGVLGRDGQAHASLVKAILRLQLAQQKRLSSPAKSKQTGIWQRLFA</sequence>
<dbReference type="OrthoDB" id="893963at2"/>